<sequence>MEAIQAEIARKRKEREEAMALAGGGAEGGKKKWVRRGDEEQYRQQRYLAERAAAEEAEKERQRRADEAWARQAGLKKEEAEETAAREQSAAVHAASLRNSGDLRPVDVKRLLRKLSQPIQLFGETDEERLERYRAASAVVLTEKQDDALALRNPEHGFADKQLLSVATDWKTAEVDKKPSEAEAEGGDADEAMDEELAPSFVAVTPEQQISRHFKQLLKLWEEELASRSEADASSAEGKKTLATYQQCRRHMKPFFKQLKHRTMPLDVLNAMTEITVNMQKREYVLAGDAYIRCAIGSAPWPMGISGTGVHERQGRQHIREDKVAHVMNDETMRKYLQSVKRLITFGQRVFPATGPSKQVS</sequence>
<feature type="region of interest" description="Disordered" evidence="8">
    <location>
        <begin position="52"/>
        <end position="99"/>
    </location>
</feature>
<dbReference type="Gene3D" id="1.20.940.10">
    <property type="entry name" value="Functional domain of the splicing factor Prp18"/>
    <property type="match status" value="1"/>
</dbReference>
<dbReference type="GO" id="GO:0071021">
    <property type="term" value="C:U2-type post-spliceosomal complex"/>
    <property type="evidence" value="ECO:0007669"/>
    <property type="project" value="TreeGrafter"/>
</dbReference>
<dbReference type="Gene3D" id="4.10.280.110">
    <property type="entry name" value="Pre-mRNA processing factor 4 domain"/>
    <property type="match status" value="1"/>
</dbReference>
<evidence type="ECO:0000256" key="6">
    <source>
        <dbReference type="ARBA" id="ARBA00023187"/>
    </source>
</evidence>
<feature type="compositionally biased region" description="Basic and acidic residues" evidence="8">
    <location>
        <begin position="52"/>
        <end position="85"/>
    </location>
</feature>
<dbReference type="InterPro" id="IPR014906">
    <property type="entry name" value="PRP4-like"/>
</dbReference>
<organism evidence="10 11">
    <name type="scientific">Prymnesium parvum</name>
    <name type="common">Toxic golden alga</name>
    <dbReference type="NCBI Taxonomy" id="97485"/>
    <lineage>
        <taxon>Eukaryota</taxon>
        <taxon>Haptista</taxon>
        <taxon>Haptophyta</taxon>
        <taxon>Prymnesiophyceae</taxon>
        <taxon>Prymnesiales</taxon>
        <taxon>Prymnesiaceae</taxon>
        <taxon>Prymnesium</taxon>
    </lineage>
</organism>
<dbReference type="Pfam" id="PF08799">
    <property type="entry name" value="PRP4"/>
    <property type="match status" value="1"/>
</dbReference>
<evidence type="ECO:0000313" key="10">
    <source>
        <dbReference type="EMBL" id="KAL1508684.1"/>
    </source>
</evidence>
<dbReference type="SUPFAM" id="SSF47938">
    <property type="entry name" value="Functional domain of the splicing factor Prp18"/>
    <property type="match status" value="1"/>
</dbReference>
<keyword evidence="5" id="KW-0747">Spliceosome</keyword>
<dbReference type="AlphaFoldDB" id="A0AB34J094"/>
<dbReference type="SMART" id="SM00500">
    <property type="entry name" value="SFM"/>
    <property type="match status" value="1"/>
</dbReference>
<comment type="subcellular location">
    <subcellularLocation>
        <location evidence="1">Nucleus</location>
    </subcellularLocation>
</comment>
<evidence type="ECO:0000256" key="4">
    <source>
        <dbReference type="ARBA" id="ARBA00022664"/>
    </source>
</evidence>
<dbReference type="PANTHER" id="PTHR13007">
    <property type="entry name" value="PRE-MRNA SPLICING FACTOR-RELATED"/>
    <property type="match status" value="1"/>
</dbReference>
<dbReference type="GO" id="GO:0046540">
    <property type="term" value="C:U4/U6 x U5 tri-snRNP complex"/>
    <property type="evidence" value="ECO:0007669"/>
    <property type="project" value="TreeGrafter"/>
</dbReference>
<evidence type="ECO:0000256" key="1">
    <source>
        <dbReference type="ARBA" id="ARBA00004123"/>
    </source>
</evidence>
<evidence type="ECO:0000259" key="9">
    <source>
        <dbReference type="SMART" id="SM00500"/>
    </source>
</evidence>
<comment type="similarity">
    <text evidence="2">Belongs to the PRP18 family.</text>
</comment>
<keyword evidence="7" id="KW-0539">Nucleus</keyword>
<evidence type="ECO:0000256" key="3">
    <source>
        <dbReference type="ARBA" id="ARBA00018242"/>
    </source>
</evidence>
<keyword evidence="11" id="KW-1185">Reference proteome</keyword>
<feature type="region of interest" description="Disordered" evidence="8">
    <location>
        <begin position="15"/>
        <end position="37"/>
    </location>
</feature>
<evidence type="ECO:0000256" key="7">
    <source>
        <dbReference type="ARBA" id="ARBA00023242"/>
    </source>
</evidence>
<dbReference type="GO" id="GO:0000350">
    <property type="term" value="P:generation of catalytic spliceosome for second transesterification step"/>
    <property type="evidence" value="ECO:0007669"/>
    <property type="project" value="TreeGrafter"/>
</dbReference>
<keyword evidence="6" id="KW-0508">mRNA splicing</keyword>
<accession>A0AB34J094</accession>
<dbReference type="Proteomes" id="UP001515480">
    <property type="component" value="Unassembled WGS sequence"/>
</dbReference>
<protein>
    <recommendedName>
        <fullName evidence="3">Pre-mRNA-splicing factor 18</fullName>
    </recommendedName>
</protein>
<reference evidence="10 11" key="1">
    <citation type="journal article" date="2024" name="Science">
        <title>Giant polyketide synthase enzymes in the biosynthesis of giant marine polyether toxins.</title>
        <authorList>
            <person name="Fallon T.R."/>
            <person name="Shende V.V."/>
            <person name="Wierzbicki I.H."/>
            <person name="Pendleton A.L."/>
            <person name="Watervoot N.F."/>
            <person name="Auber R.P."/>
            <person name="Gonzalez D.J."/>
            <person name="Wisecaver J.H."/>
            <person name="Moore B.S."/>
        </authorList>
    </citation>
    <scope>NUCLEOTIDE SEQUENCE [LARGE SCALE GENOMIC DNA]</scope>
    <source>
        <strain evidence="10 11">12B1</strain>
    </source>
</reference>
<dbReference type="InterPro" id="IPR004098">
    <property type="entry name" value="Prp18"/>
</dbReference>
<dbReference type="SUPFAM" id="SSF158230">
    <property type="entry name" value="PRP4-like"/>
    <property type="match status" value="1"/>
</dbReference>
<dbReference type="GO" id="GO:0005682">
    <property type="term" value="C:U5 snRNP"/>
    <property type="evidence" value="ECO:0007669"/>
    <property type="project" value="TreeGrafter"/>
</dbReference>
<evidence type="ECO:0000256" key="5">
    <source>
        <dbReference type="ARBA" id="ARBA00022728"/>
    </source>
</evidence>
<proteinExistence type="inferred from homology"/>
<comment type="caution">
    <text evidence="10">The sequence shown here is derived from an EMBL/GenBank/DDBJ whole genome shotgun (WGS) entry which is preliminary data.</text>
</comment>
<feature type="domain" description="Pre-mRNA processing factor 4 (PRP4)-like" evidence="9">
    <location>
        <begin position="103"/>
        <end position="159"/>
    </location>
</feature>
<dbReference type="InterPro" id="IPR036285">
    <property type="entry name" value="PRP4-like_sf"/>
</dbReference>
<evidence type="ECO:0000256" key="8">
    <source>
        <dbReference type="SAM" id="MobiDB-lite"/>
    </source>
</evidence>
<dbReference type="EMBL" id="JBGBPQ010000016">
    <property type="protein sequence ID" value="KAL1508684.1"/>
    <property type="molecule type" value="Genomic_DNA"/>
</dbReference>
<name>A0AB34J094_PRYPA</name>
<keyword evidence="4" id="KW-0507">mRNA processing</keyword>
<gene>
    <name evidence="10" type="ORF">AB1Y20_004779</name>
</gene>
<evidence type="ECO:0000313" key="11">
    <source>
        <dbReference type="Proteomes" id="UP001515480"/>
    </source>
</evidence>
<dbReference type="Pfam" id="PF02840">
    <property type="entry name" value="Prp18"/>
    <property type="match status" value="1"/>
</dbReference>
<dbReference type="InterPro" id="IPR039979">
    <property type="entry name" value="PRPF18"/>
</dbReference>
<dbReference type="PANTHER" id="PTHR13007:SF19">
    <property type="entry name" value="PRE-MRNA-SPLICING FACTOR 18"/>
    <property type="match status" value="1"/>
</dbReference>
<evidence type="ECO:0000256" key="2">
    <source>
        <dbReference type="ARBA" id="ARBA00008137"/>
    </source>
</evidence>